<proteinExistence type="predicted"/>
<protein>
    <submittedName>
        <fullName evidence="1">Capsid protein</fullName>
    </submittedName>
</protein>
<evidence type="ECO:0000313" key="1">
    <source>
        <dbReference type="EMBL" id="UBJ25913.1"/>
    </source>
</evidence>
<name>A0A8K1HJ63_9VIRU</name>
<dbReference type="InterPro" id="IPR029053">
    <property type="entry name" value="Viral_coat"/>
</dbReference>
<reference evidence="1" key="1">
    <citation type="submission" date="2021-07" db="EMBL/GenBank/DDBJ databases">
        <title>Communication and adaptive evolution of viruses within giant pandas and their associated organisms in a local ecological environment.</title>
        <authorList>
            <person name="Zhao M."/>
            <person name="Liu S."/>
            <person name="Zhang W."/>
        </authorList>
    </citation>
    <scope>NUCLEOTIDE SEQUENCE</scope>
    <source>
        <strain evidence="1">Rpf280cress01-12</strain>
    </source>
</reference>
<sequence length="312" mass="35241">MYRPRKQGWYKQGNNGGYRMKRYSKYPKGYNQKFRRGYNMMRRFPKYAMIGFARDAEKKYLDHSWALSSVGADTGGSQFSKKQLNNGRSWTSHGCFNYSFNQEAPGALVGHDCNFLVNLGQGQTANTRIGNKVYGKYVKGAVTFTAATSKEGSGEFPWQNGERAIEPAEASTAARAGYYARTTFRWCIILDMQVNTNDLNMPWTDVFRNDNLGAGVHAELKIENMGRFRILRDETFELRADCPQVTKKFFVPGSDIGSVRYNGPTTAGYTDKRIFIVYAAFTQGAAKPEDTGGVTWTLPYPVGHSRFCFTDQ</sequence>
<dbReference type="EMBL" id="MZ556188">
    <property type="protein sequence ID" value="UBJ25913.1"/>
    <property type="molecule type" value="Genomic_DNA"/>
</dbReference>
<dbReference type="Gene3D" id="2.60.120.20">
    <property type="match status" value="1"/>
</dbReference>
<organism evidence="1">
    <name type="scientific">Red panda feces-associated circular DNA virus 18</name>
    <dbReference type="NCBI Taxonomy" id="2863971"/>
    <lineage>
        <taxon>Viruses</taxon>
        <taxon>Monodnaviria</taxon>
        <taxon>Shotokuvirae</taxon>
        <taxon>Cressdnaviricota</taxon>
    </lineage>
</organism>
<accession>A0A8K1HJ63</accession>